<dbReference type="GO" id="GO:0000978">
    <property type="term" value="F:RNA polymerase II cis-regulatory region sequence-specific DNA binding"/>
    <property type="evidence" value="ECO:0007669"/>
    <property type="project" value="TreeGrafter"/>
</dbReference>
<dbReference type="GO" id="GO:0005634">
    <property type="term" value="C:nucleus"/>
    <property type="evidence" value="ECO:0007669"/>
    <property type="project" value="UniProtKB-SubCell"/>
</dbReference>
<reference evidence="11 12" key="1">
    <citation type="submission" date="2020-02" db="EMBL/GenBank/DDBJ databases">
        <authorList>
            <person name="Ferguson B K."/>
        </authorList>
    </citation>
    <scope>NUCLEOTIDE SEQUENCE [LARGE SCALE GENOMIC DNA]</scope>
</reference>
<dbReference type="GO" id="GO:0045944">
    <property type="term" value="P:positive regulation of transcription by RNA polymerase II"/>
    <property type="evidence" value="ECO:0007669"/>
    <property type="project" value="UniProtKB-ARBA"/>
</dbReference>
<dbReference type="EMBL" id="CADCXV010000725">
    <property type="protein sequence ID" value="CAB0033807.1"/>
    <property type="molecule type" value="Genomic_DNA"/>
</dbReference>
<feature type="domain" description="C2H2-type" evidence="10">
    <location>
        <begin position="499"/>
        <end position="527"/>
    </location>
</feature>
<keyword evidence="7" id="KW-0804">Transcription</keyword>
<comment type="subcellular location">
    <subcellularLocation>
        <location evidence="1">Nucleus</location>
    </subcellularLocation>
</comment>
<dbReference type="InterPro" id="IPR013087">
    <property type="entry name" value="Znf_C2H2_type"/>
</dbReference>
<feature type="domain" description="C2H2-type" evidence="10">
    <location>
        <begin position="673"/>
        <end position="701"/>
    </location>
</feature>
<keyword evidence="12" id="KW-1185">Reference proteome</keyword>
<dbReference type="PROSITE" id="PS50157">
    <property type="entry name" value="ZINC_FINGER_C2H2_2"/>
    <property type="match status" value="8"/>
</dbReference>
<evidence type="ECO:0000313" key="12">
    <source>
        <dbReference type="Proteomes" id="UP000479190"/>
    </source>
</evidence>
<keyword evidence="4 9" id="KW-0863">Zinc-finger</keyword>
<dbReference type="OrthoDB" id="1095242at2759"/>
<dbReference type="PANTHER" id="PTHR19818:SF139">
    <property type="entry name" value="PAIR-RULE PROTEIN ODD-PAIRED"/>
    <property type="match status" value="1"/>
</dbReference>
<organism evidence="11 12">
    <name type="scientific">Trichogramma brassicae</name>
    <dbReference type="NCBI Taxonomy" id="86971"/>
    <lineage>
        <taxon>Eukaryota</taxon>
        <taxon>Metazoa</taxon>
        <taxon>Ecdysozoa</taxon>
        <taxon>Arthropoda</taxon>
        <taxon>Hexapoda</taxon>
        <taxon>Insecta</taxon>
        <taxon>Pterygota</taxon>
        <taxon>Neoptera</taxon>
        <taxon>Endopterygota</taxon>
        <taxon>Hymenoptera</taxon>
        <taxon>Apocrita</taxon>
        <taxon>Proctotrupomorpha</taxon>
        <taxon>Chalcidoidea</taxon>
        <taxon>Trichogrammatidae</taxon>
        <taxon>Trichogramma</taxon>
    </lineage>
</organism>
<dbReference type="SUPFAM" id="SSF57667">
    <property type="entry name" value="beta-beta-alpha zinc fingers"/>
    <property type="match status" value="5"/>
</dbReference>
<keyword evidence="5" id="KW-0862">Zinc</keyword>
<evidence type="ECO:0000256" key="1">
    <source>
        <dbReference type="ARBA" id="ARBA00004123"/>
    </source>
</evidence>
<feature type="non-terminal residue" evidence="11">
    <location>
        <position position="714"/>
    </location>
</feature>
<evidence type="ECO:0000256" key="4">
    <source>
        <dbReference type="ARBA" id="ARBA00022771"/>
    </source>
</evidence>
<dbReference type="FunFam" id="3.30.160.60:FF:001289">
    <property type="entry name" value="Zinc finger protein 574"/>
    <property type="match status" value="1"/>
</dbReference>
<keyword evidence="3" id="KW-0677">Repeat</keyword>
<keyword evidence="2" id="KW-0479">Metal-binding</keyword>
<evidence type="ECO:0000256" key="5">
    <source>
        <dbReference type="ARBA" id="ARBA00022833"/>
    </source>
</evidence>
<evidence type="ECO:0000256" key="3">
    <source>
        <dbReference type="ARBA" id="ARBA00022737"/>
    </source>
</evidence>
<feature type="domain" description="C2H2-type" evidence="10">
    <location>
        <begin position="528"/>
        <end position="556"/>
    </location>
</feature>
<name>A0A6H5I7A4_9HYME</name>
<dbReference type="GO" id="GO:0008270">
    <property type="term" value="F:zinc ion binding"/>
    <property type="evidence" value="ECO:0007669"/>
    <property type="project" value="UniProtKB-KW"/>
</dbReference>
<protein>
    <recommendedName>
        <fullName evidence="10">C2H2-type domain-containing protein</fullName>
    </recommendedName>
</protein>
<dbReference type="InterPro" id="IPR050329">
    <property type="entry name" value="GLI_C2H2-zinc-finger"/>
</dbReference>
<dbReference type="FunFam" id="3.30.160.60:FF:000065">
    <property type="entry name" value="B-cell CLL/lymphoma 6, member B"/>
    <property type="match status" value="3"/>
</dbReference>
<gene>
    <name evidence="11" type="ORF">TBRA_LOCUS5705</name>
</gene>
<keyword evidence="6" id="KW-0805">Transcription regulation</keyword>
<feature type="domain" description="C2H2-type" evidence="10">
    <location>
        <begin position="586"/>
        <end position="614"/>
    </location>
</feature>
<accession>A0A6H5I7A4</accession>
<keyword evidence="8" id="KW-0539">Nucleus</keyword>
<dbReference type="GO" id="GO:0000981">
    <property type="term" value="F:DNA-binding transcription factor activity, RNA polymerase II-specific"/>
    <property type="evidence" value="ECO:0007669"/>
    <property type="project" value="TreeGrafter"/>
</dbReference>
<dbReference type="AlphaFoldDB" id="A0A6H5I7A4"/>
<dbReference type="InterPro" id="IPR036236">
    <property type="entry name" value="Znf_C2H2_sf"/>
</dbReference>
<evidence type="ECO:0000256" key="6">
    <source>
        <dbReference type="ARBA" id="ARBA00023015"/>
    </source>
</evidence>
<feature type="domain" description="C2H2-type" evidence="10">
    <location>
        <begin position="470"/>
        <end position="498"/>
    </location>
</feature>
<dbReference type="SMART" id="SM00355">
    <property type="entry name" value="ZnF_C2H2"/>
    <property type="match status" value="8"/>
</dbReference>
<feature type="domain" description="C2H2-type" evidence="10">
    <location>
        <begin position="557"/>
        <end position="585"/>
    </location>
</feature>
<dbReference type="Pfam" id="PF00096">
    <property type="entry name" value="zf-C2H2"/>
    <property type="match status" value="8"/>
</dbReference>
<feature type="domain" description="C2H2-type" evidence="10">
    <location>
        <begin position="615"/>
        <end position="643"/>
    </location>
</feature>
<dbReference type="FunFam" id="3.30.160.60:FF:000086">
    <property type="entry name" value="transcription factor E4F1 isoform X1"/>
    <property type="match status" value="1"/>
</dbReference>
<dbReference type="Gene3D" id="3.30.160.60">
    <property type="entry name" value="Classic Zinc Finger"/>
    <property type="match status" value="8"/>
</dbReference>
<evidence type="ECO:0000259" key="10">
    <source>
        <dbReference type="PROSITE" id="PS50157"/>
    </source>
</evidence>
<evidence type="ECO:0000256" key="9">
    <source>
        <dbReference type="PROSITE-ProRule" id="PRU00042"/>
    </source>
</evidence>
<sequence>MEAATATATVIVRQRARGAYIFAPRTGAARVCVCTSYLASCVRRRTHTHKRKKTIPNEDYYKPETTRRCYCCCCCSPLSYCYYNYYWTNTERRCRGQKSSVYIAHHHAREYWKETCGEKVTAVSMCSSNAIRKDSERAARVKEKSDALRVRDVHRYRFCTTLYIARLYSSARRYTTYVQPIHISNIYAYINNAPRSADKHVIDIGHVHRSSLLSEPLYNKYDIAKISNCQMRSINRCERGKLPMGQAATGTEEPSLTLARESQFLFSRSKSSISCRARILRTLQIIFAISIGAIWLVKSCACVFCVQRSAYGRIINEACLQGSRSPAAAAAAAANDGESRAKRVKPKTKHIKEAIILHENLDEKIFIDFECKDVKPVKPIIKKENKNPTYHMSERSLIVLIKKGFNYDNNCHELEICRDSYITRARLNKHTHTIPKKNRPNKCKIYNESYSSKSNPKIHLKVVHDHSKRFECDICHESFGKKDNLKIHIITVHYRSKFFKCEICQKSFGRKGDLKIHINAVHGRNKPFECDVCHKSFGQKSNLNKHINIVHICNKPFECEICHKSFGRNNNLKTHVRTVHNGSKPYKCEICHISFGYKSVLNKHVRTVHDKSKPFECDICHKSFGLKSNLKIHIEAVHDRRKPFECEICQKSFGRKDFLKSHLNAVHYLRRPFECNFCHKSFGRKGDLKIHIITTHYRSKPFKCEICHKSFGQR</sequence>
<proteinExistence type="predicted"/>
<evidence type="ECO:0000256" key="7">
    <source>
        <dbReference type="ARBA" id="ARBA00023163"/>
    </source>
</evidence>
<evidence type="ECO:0000256" key="2">
    <source>
        <dbReference type="ARBA" id="ARBA00022723"/>
    </source>
</evidence>
<dbReference type="PANTHER" id="PTHR19818">
    <property type="entry name" value="ZINC FINGER PROTEIN ZIC AND GLI"/>
    <property type="match status" value="1"/>
</dbReference>
<evidence type="ECO:0000313" key="11">
    <source>
        <dbReference type="EMBL" id="CAB0033807.1"/>
    </source>
</evidence>
<dbReference type="PROSITE" id="PS00028">
    <property type="entry name" value="ZINC_FINGER_C2H2_1"/>
    <property type="match status" value="8"/>
</dbReference>
<dbReference type="Proteomes" id="UP000479190">
    <property type="component" value="Unassembled WGS sequence"/>
</dbReference>
<feature type="domain" description="C2H2-type" evidence="10">
    <location>
        <begin position="644"/>
        <end position="672"/>
    </location>
</feature>
<evidence type="ECO:0000256" key="8">
    <source>
        <dbReference type="ARBA" id="ARBA00023242"/>
    </source>
</evidence>